<protein>
    <submittedName>
        <fullName evidence="2">Uncharacterized protein</fullName>
    </submittedName>
</protein>
<proteinExistence type="predicted"/>
<dbReference type="AlphaFoldDB" id="A0A1Y1BFJ3"/>
<feature type="signal peptide" evidence="1">
    <location>
        <begin position="1"/>
        <end position="19"/>
    </location>
</feature>
<reference evidence="2 3" key="1">
    <citation type="journal article" date="2017" name="Genome Announc.">
        <title>Complete Genome Sequence of Burkholderia stabilis FERMP-21014.</title>
        <authorList>
            <person name="Konishi K."/>
            <person name="Kumagai T."/>
            <person name="Sakasegawa S."/>
            <person name="Tamura T."/>
        </authorList>
    </citation>
    <scope>NUCLEOTIDE SEQUENCE [LARGE SCALE GENOMIC DNA]</scope>
    <source>
        <strain evidence="2 3">FERMP-21014</strain>
    </source>
</reference>
<keyword evidence="1" id="KW-0732">Signal</keyword>
<evidence type="ECO:0000313" key="2">
    <source>
        <dbReference type="EMBL" id="BAX58642.1"/>
    </source>
</evidence>
<name>A0A1Y1BFJ3_9BURK</name>
<feature type="chain" id="PRO_5012575735" evidence="1">
    <location>
        <begin position="20"/>
        <end position="104"/>
    </location>
</feature>
<dbReference type="Proteomes" id="UP000218432">
    <property type="component" value="Chromosome 1"/>
</dbReference>
<sequence>MKRLIIGGLLAVGMTAANAHVIGTIKDGGERITLSDKRSCDGCEFEASTTAKGVNASWNYTDVDGIIEVDESDGTGPATTRKYTLGKDVRLTAFGKKFMGPAND</sequence>
<dbReference type="EMBL" id="AP018111">
    <property type="protein sequence ID" value="BAX58642.1"/>
    <property type="molecule type" value="Genomic_DNA"/>
</dbReference>
<dbReference type="RefSeq" id="WP_096471679.1">
    <property type="nucleotide sequence ID" value="NZ_AP018111.1"/>
</dbReference>
<evidence type="ECO:0000313" key="3">
    <source>
        <dbReference type="Proteomes" id="UP000218432"/>
    </source>
</evidence>
<evidence type="ECO:0000256" key="1">
    <source>
        <dbReference type="SAM" id="SignalP"/>
    </source>
</evidence>
<organism evidence="2 3">
    <name type="scientific">Burkholderia stabilis</name>
    <dbReference type="NCBI Taxonomy" id="95485"/>
    <lineage>
        <taxon>Bacteria</taxon>
        <taxon>Pseudomonadati</taxon>
        <taxon>Pseudomonadota</taxon>
        <taxon>Betaproteobacteria</taxon>
        <taxon>Burkholderiales</taxon>
        <taxon>Burkholderiaceae</taxon>
        <taxon>Burkholderia</taxon>
        <taxon>Burkholderia cepacia complex</taxon>
    </lineage>
</organism>
<gene>
    <name evidence="2" type="ORF">BSFP_014590</name>
</gene>
<accession>A0A1Y1BFJ3</accession>